<proteinExistence type="predicted"/>
<reference evidence="3" key="1">
    <citation type="submission" date="2017-01" db="EMBL/GenBank/DDBJ databases">
        <title>Komagataeibacter sp. MSKU9 whole genome sequencing project.</title>
        <authorList>
            <person name="Matsutani M."/>
            <person name="Naloka K."/>
            <person name="Theeragool G."/>
            <person name="Yakushi T."/>
            <person name="Matsushita K."/>
        </authorList>
    </citation>
    <scope>NUCLEOTIDE SEQUENCE [LARGE SCALE GENOMIC DNA]</scope>
    <source>
        <strain evidence="3">MSKU9</strain>
    </source>
</reference>
<dbReference type="EMBL" id="BDLU01000042">
    <property type="protein sequence ID" value="GCE83865.1"/>
    <property type="molecule type" value="Genomic_DNA"/>
</dbReference>
<accession>A0A4P5P4C3</accession>
<sequence length="65" mass="7363">MPAAMSCREGEKEFHEKHPVRMGPAMNGRKKTAHCNGPRLIRGTGCQMVLYMFRVHLRSARPAIL</sequence>
<evidence type="ECO:0000256" key="1">
    <source>
        <dbReference type="SAM" id="MobiDB-lite"/>
    </source>
</evidence>
<dbReference type="AlphaFoldDB" id="A0A4P5NW86"/>
<dbReference type="Proteomes" id="UP000315095">
    <property type="component" value="Unassembled WGS sequence"/>
</dbReference>
<evidence type="ECO:0000313" key="3">
    <source>
        <dbReference type="Proteomes" id="UP000315095"/>
    </source>
</evidence>
<gene>
    <name evidence="2" type="ORF">MSKU9_2006</name>
</gene>
<feature type="region of interest" description="Disordered" evidence="1">
    <location>
        <begin position="1"/>
        <end position="36"/>
    </location>
</feature>
<accession>A0A4P5NW86</accession>
<protein>
    <submittedName>
        <fullName evidence="2">Uncharacterized protein</fullName>
    </submittedName>
</protein>
<name>A0A4P5NW86_9PROT</name>
<keyword evidence="3" id="KW-1185">Reference proteome</keyword>
<comment type="caution">
    <text evidence="2">The sequence shown here is derived from an EMBL/GenBank/DDBJ whole genome shotgun (WGS) entry which is preliminary data.</text>
</comment>
<feature type="compositionally biased region" description="Basic and acidic residues" evidence="1">
    <location>
        <begin position="8"/>
        <end position="19"/>
    </location>
</feature>
<evidence type="ECO:0000313" key="2">
    <source>
        <dbReference type="EMBL" id="GCE83865.1"/>
    </source>
</evidence>
<organism evidence="2 3">
    <name type="scientific">Komagataeibacter diospyri</name>
    <dbReference type="NCBI Taxonomy" id="1932662"/>
    <lineage>
        <taxon>Bacteria</taxon>
        <taxon>Pseudomonadati</taxon>
        <taxon>Pseudomonadota</taxon>
        <taxon>Alphaproteobacteria</taxon>
        <taxon>Acetobacterales</taxon>
        <taxon>Acetobacteraceae</taxon>
        <taxon>Komagataeibacter</taxon>
    </lineage>
</organism>